<name>A0A1A9VGM2_GLOAU</name>
<dbReference type="AlphaFoldDB" id="A0A1A9VGM2"/>
<dbReference type="EnsemblMetazoa" id="GAUT036572-RA">
    <property type="protein sequence ID" value="GAUT036572-PA"/>
    <property type="gene ID" value="GAUT036572"/>
</dbReference>
<proteinExistence type="predicted"/>
<organism evidence="1 2">
    <name type="scientific">Glossina austeni</name>
    <name type="common">Savannah tsetse fly</name>
    <dbReference type="NCBI Taxonomy" id="7395"/>
    <lineage>
        <taxon>Eukaryota</taxon>
        <taxon>Metazoa</taxon>
        <taxon>Ecdysozoa</taxon>
        <taxon>Arthropoda</taxon>
        <taxon>Hexapoda</taxon>
        <taxon>Insecta</taxon>
        <taxon>Pterygota</taxon>
        <taxon>Neoptera</taxon>
        <taxon>Endopterygota</taxon>
        <taxon>Diptera</taxon>
        <taxon>Brachycera</taxon>
        <taxon>Muscomorpha</taxon>
        <taxon>Hippoboscoidea</taxon>
        <taxon>Glossinidae</taxon>
        <taxon>Glossina</taxon>
    </lineage>
</organism>
<sequence>MSLAACIPSSFRLRSIKRLLAAAALSSADCAQPIVRIASTQNVLKKFLYLPIIKIKSYFPYMESDPYKKNHDIVMETFTTVSMKKERSEKFVKLFPKVIVLKLRKHDKAGAALTERLPSNTLCASGA</sequence>
<reference evidence="1" key="1">
    <citation type="submission" date="2020-05" db="UniProtKB">
        <authorList>
            <consortium name="EnsemblMetazoa"/>
        </authorList>
    </citation>
    <scope>IDENTIFICATION</scope>
    <source>
        <strain evidence="1">TTRI</strain>
    </source>
</reference>
<keyword evidence="2" id="KW-1185">Reference proteome</keyword>
<evidence type="ECO:0000313" key="1">
    <source>
        <dbReference type="EnsemblMetazoa" id="GAUT036572-PA"/>
    </source>
</evidence>
<evidence type="ECO:0000313" key="2">
    <source>
        <dbReference type="Proteomes" id="UP000078200"/>
    </source>
</evidence>
<dbReference type="VEuPathDB" id="VectorBase:GAUT036572"/>
<protein>
    <submittedName>
        <fullName evidence="1">Uncharacterized protein</fullName>
    </submittedName>
</protein>
<accession>A0A1A9VGM2</accession>
<dbReference type="Proteomes" id="UP000078200">
    <property type="component" value="Unassembled WGS sequence"/>
</dbReference>